<proteinExistence type="predicted"/>
<organism evidence="2 3">
    <name type="scientific">Pseudoalteromonas fenneropenaei</name>
    <dbReference type="NCBI Taxonomy" id="1737459"/>
    <lineage>
        <taxon>Bacteria</taxon>
        <taxon>Pseudomonadati</taxon>
        <taxon>Pseudomonadota</taxon>
        <taxon>Gammaproteobacteria</taxon>
        <taxon>Alteromonadales</taxon>
        <taxon>Pseudoalteromonadaceae</taxon>
        <taxon>Pseudoalteromonas</taxon>
    </lineage>
</organism>
<evidence type="ECO:0000313" key="2">
    <source>
        <dbReference type="EMBL" id="MFC3032194.1"/>
    </source>
</evidence>
<dbReference type="Pfam" id="PF06945">
    <property type="entry name" value="DUF1289"/>
    <property type="match status" value="1"/>
</dbReference>
<dbReference type="InterPro" id="IPR010710">
    <property type="entry name" value="DUF1289"/>
</dbReference>
<evidence type="ECO:0000313" key="3">
    <source>
        <dbReference type="Proteomes" id="UP001595453"/>
    </source>
</evidence>
<dbReference type="RefSeq" id="WP_377122312.1">
    <property type="nucleotide sequence ID" value="NZ_JBHRSD010000011.1"/>
</dbReference>
<dbReference type="PANTHER" id="PTHR35175">
    <property type="entry name" value="DUF1289 DOMAIN-CONTAINING PROTEIN"/>
    <property type="match status" value="1"/>
</dbReference>
<feature type="region of interest" description="Disordered" evidence="1">
    <location>
        <begin position="1"/>
        <end position="26"/>
    </location>
</feature>
<reference evidence="3" key="1">
    <citation type="journal article" date="2019" name="Int. J. Syst. Evol. Microbiol.">
        <title>The Global Catalogue of Microorganisms (GCM) 10K type strain sequencing project: providing services to taxonomists for standard genome sequencing and annotation.</title>
        <authorList>
            <consortium name="The Broad Institute Genomics Platform"/>
            <consortium name="The Broad Institute Genome Sequencing Center for Infectious Disease"/>
            <person name="Wu L."/>
            <person name="Ma J."/>
        </authorList>
    </citation>
    <scope>NUCLEOTIDE SEQUENCE [LARGE SCALE GENOMIC DNA]</scope>
    <source>
        <strain evidence="3">KCTC 42730</strain>
    </source>
</reference>
<name>A0ABV7CHW1_9GAMM</name>
<evidence type="ECO:0000256" key="1">
    <source>
        <dbReference type="SAM" id="MobiDB-lite"/>
    </source>
</evidence>
<protein>
    <submittedName>
        <fullName evidence="2">DUF1289 domain-containing protein</fullName>
    </submittedName>
</protein>
<keyword evidence="3" id="KW-1185">Reference proteome</keyword>
<dbReference type="Proteomes" id="UP001595453">
    <property type="component" value="Unassembled WGS sequence"/>
</dbReference>
<gene>
    <name evidence="2" type="ORF">ACFOEE_06660</name>
</gene>
<comment type="caution">
    <text evidence="2">The sequence shown here is derived from an EMBL/GenBank/DDBJ whole genome shotgun (WGS) entry which is preliminary data.</text>
</comment>
<dbReference type="EMBL" id="JBHRSD010000011">
    <property type="protein sequence ID" value="MFC3032194.1"/>
    <property type="molecule type" value="Genomic_DNA"/>
</dbReference>
<feature type="compositionally biased region" description="Polar residues" evidence="1">
    <location>
        <begin position="13"/>
        <end position="26"/>
    </location>
</feature>
<dbReference type="PANTHER" id="PTHR35175:SF2">
    <property type="entry name" value="DUF1289 DOMAIN-CONTAINING PROTEIN"/>
    <property type="match status" value="1"/>
</dbReference>
<accession>A0ABV7CHW1</accession>
<sequence>MHKLTEGSVAASHAQSTPSKQTNQSAPAVVIESPCIRHCCLNNDDICVGCGRSLQEILAWHEIDDEAKYLILKRAEGRLRTTR</sequence>